<proteinExistence type="predicted"/>
<comment type="caution">
    <text evidence="1">The sequence shown here is derived from an EMBL/GenBank/DDBJ whole genome shotgun (WGS) entry which is preliminary data.</text>
</comment>
<dbReference type="AlphaFoldDB" id="A0A0F9R848"/>
<evidence type="ECO:0000313" key="1">
    <source>
        <dbReference type="EMBL" id="KKN21366.1"/>
    </source>
</evidence>
<reference evidence="1" key="1">
    <citation type="journal article" date="2015" name="Nature">
        <title>Complex archaea that bridge the gap between prokaryotes and eukaryotes.</title>
        <authorList>
            <person name="Spang A."/>
            <person name="Saw J.H."/>
            <person name="Jorgensen S.L."/>
            <person name="Zaremba-Niedzwiedzka K."/>
            <person name="Martijn J."/>
            <person name="Lind A.E."/>
            <person name="van Eijk R."/>
            <person name="Schleper C."/>
            <person name="Guy L."/>
            <person name="Ettema T.J."/>
        </authorList>
    </citation>
    <scope>NUCLEOTIDE SEQUENCE</scope>
</reference>
<sequence length="124" mass="13065">MASIDYGTIDVGGSSAWQAYYVYGHPSNAGADSSMARAINMSISFKESYNASEARKESWVQVSTAADAAEGIGSLGGGNEVYVNSIIAGQPSSYHIRTYVSIPGGAATAGHVGFYLHHRYQYTG</sequence>
<gene>
    <name evidence="1" type="ORF">LCGC14_0926170</name>
</gene>
<protein>
    <submittedName>
        <fullName evidence="1">Uncharacterized protein</fullName>
    </submittedName>
</protein>
<name>A0A0F9R848_9ZZZZ</name>
<accession>A0A0F9R848</accession>
<organism evidence="1">
    <name type="scientific">marine sediment metagenome</name>
    <dbReference type="NCBI Taxonomy" id="412755"/>
    <lineage>
        <taxon>unclassified sequences</taxon>
        <taxon>metagenomes</taxon>
        <taxon>ecological metagenomes</taxon>
    </lineage>
</organism>
<dbReference type="EMBL" id="LAZR01003154">
    <property type="protein sequence ID" value="KKN21366.1"/>
    <property type="molecule type" value="Genomic_DNA"/>
</dbReference>